<evidence type="ECO:0000256" key="1">
    <source>
        <dbReference type="ARBA" id="ARBA00004479"/>
    </source>
</evidence>
<dbReference type="SMART" id="SM00060">
    <property type="entry name" value="FN3"/>
    <property type="match status" value="2"/>
</dbReference>
<dbReference type="RefSeq" id="XP_022287392.1">
    <property type="nucleotide sequence ID" value="XM_022431684.1"/>
</dbReference>
<dbReference type="GeneID" id="111100079"/>
<dbReference type="GO" id="GO:0098609">
    <property type="term" value="P:cell-cell adhesion"/>
    <property type="evidence" value="ECO:0007669"/>
    <property type="project" value="TreeGrafter"/>
</dbReference>
<evidence type="ECO:0000256" key="7">
    <source>
        <dbReference type="SAM" id="Phobius"/>
    </source>
</evidence>
<evidence type="ECO:0000256" key="5">
    <source>
        <dbReference type="ARBA" id="ARBA00023319"/>
    </source>
</evidence>
<comment type="subcellular location">
    <subcellularLocation>
        <location evidence="1">Membrane</location>
        <topology evidence="1">Single-pass type I membrane protein</topology>
    </subcellularLocation>
</comment>
<evidence type="ECO:0000259" key="8">
    <source>
        <dbReference type="PROSITE" id="PS50835"/>
    </source>
</evidence>
<accession>A0A8B8A7E7</accession>
<feature type="transmembrane region" description="Helical" evidence="7">
    <location>
        <begin position="12"/>
        <end position="30"/>
    </location>
</feature>
<evidence type="ECO:0000256" key="2">
    <source>
        <dbReference type="ARBA" id="ARBA00023136"/>
    </source>
</evidence>
<evidence type="ECO:0000256" key="4">
    <source>
        <dbReference type="ARBA" id="ARBA00023180"/>
    </source>
</evidence>
<feature type="domain" description="Ig-like" evidence="8">
    <location>
        <begin position="328"/>
        <end position="413"/>
    </location>
</feature>
<dbReference type="PANTHER" id="PTHR11640:SF31">
    <property type="entry name" value="IRREGULAR CHIASM C-ROUGHEST PROTEIN-RELATED"/>
    <property type="match status" value="1"/>
</dbReference>
<dbReference type="InterPro" id="IPR051275">
    <property type="entry name" value="Cell_adhesion_signaling"/>
</dbReference>
<proteinExistence type="predicted"/>
<feature type="domain" description="Ig-like" evidence="8">
    <location>
        <begin position="238"/>
        <end position="321"/>
    </location>
</feature>
<dbReference type="GO" id="GO:0050839">
    <property type="term" value="F:cell adhesion molecule binding"/>
    <property type="evidence" value="ECO:0007669"/>
    <property type="project" value="TreeGrafter"/>
</dbReference>
<feature type="domain" description="Ig-like" evidence="8">
    <location>
        <begin position="1031"/>
        <end position="1114"/>
    </location>
</feature>
<name>A0A8B8A7E7_CRAVI</name>
<keyword evidence="10" id="KW-1185">Reference proteome</keyword>
<feature type="compositionally biased region" description="Basic and acidic residues" evidence="6">
    <location>
        <begin position="1503"/>
        <end position="1517"/>
    </location>
</feature>
<feature type="region of interest" description="Disordered" evidence="6">
    <location>
        <begin position="1441"/>
        <end position="1460"/>
    </location>
</feature>
<feature type="compositionally biased region" description="Polar residues" evidence="6">
    <location>
        <begin position="1530"/>
        <end position="1544"/>
    </location>
</feature>
<dbReference type="InterPro" id="IPR003961">
    <property type="entry name" value="FN3_dom"/>
</dbReference>
<keyword evidence="5" id="KW-0393">Immunoglobulin domain</keyword>
<dbReference type="Gene3D" id="2.60.40.10">
    <property type="entry name" value="Immunoglobulins"/>
    <property type="match status" value="9"/>
</dbReference>
<gene>
    <name evidence="11" type="primary">LOC111100079</name>
</gene>
<keyword evidence="7" id="KW-0812">Transmembrane</keyword>
<dbReference type="InterPro" id="IPR013162">
    <property type="entry name" value="CD80_C2-set"/>
</dbReference>
<dbReference type="PROSITE" id="PS50835">
    <property type="entry name" value="IG_LIKE"/>
    <property type="match status" value="5"/>
</dbReference>
<reference evidence="11" key="1">
    <citation type="submission" date="2025-08" db="UniProtKB">
        <authorList>
            <consortium name="RefSeq"/>
        </authorList>
    </citation>
    <scope>IDENTIFICATION</scope>
    <source>
        <tissue evidence="11">Whole sample</tissue>
    </source>
</reference>
<dbReference type="GO" id="GO:0005911">
    <property type="term" value="C:cell-cell junction"/>
    <property type="evidence" value="ECO:0007669"/>
    <property type="project" value="TreeGrafter"/>
</dbReference>
<dbReference type="GO" id="GO:0005886">
    <property type="term" value="C:plasma membrane"/>
    <property type="evidence" value="ECO:0007669"/>
    <property type="project" value="TreeGrafter"/>
</dbReference>
<dbReference type="SUPFAM" id="SSF48726">
    <property type="entry name" value="Immunoglobulin"/>
    <property type="match status" value="7"/>
</dbReference>
<dbReference type="PANTHER" id="PTHR11640">
    <property type="entry name" value="NEPHRIN"/>
    <property type="match status" value="1"/>
</dbReference>
<keyword evidence="7" id="KW-1133">Transmembrane helix</keyword>
<feature type="domain" description="Fibronectin type-III" evidence="9">
    <location>
        <begin position="1303"/>
        <end position="1399"/>
    </location>
</feature>
<feature type="compositionally biased region" description="Low complexity" evidence="6">
    <location>
        <begin position="1518"/>
        <end position="1529"/>
    </location>
</feature>
<dbReference type="InterPro" id="IPR003598">
    <property type="entry name" value="Ig_sub2"/>
</dbReference>
<evidence type="ECO:0000256" key="6">
    <source>
        <dbReference type="SAM" id="MobiDB-lite"/>
    </source>
</evidence>
<feature type="domain" description="Fibronectin type-III" evidence="9">
    <location>
        <begin position="600"/>
        <end position="697"/>
    </location>
</feature>
<feature type="transmembrane region" description="Helical" evidence="7">
    <location>
        <begin position="706"/>
        <end position="728"/>
    </location>
</feature>
<evidence type="ECO:0000256" key="3">
    <source>
        <dbReference type="ARBA" id="ARBA00023157"/>
    </source>
</evidence>
<dbReference type="InterPro" id="IPR003599">
    <property type="entry name" value="Ig_sub"/>
</dbReference>
<keyword evidence="4" id="KW-0325">Glycoprotein</keyword>
<dbReference type="PROSITE" id="PS50853">
    <property type="entry name" value="FN3"/>
    <property type="match status" value="2"/>
</dbReference>
<dbReference type="CDD" id="cd00063">
    <property type="entry name" value="FN3"/>
    <property type="match status" value="2"/>
</dbReference>
<evidence type="ECO:0000313" key="11">
    <source>
        <dbReference type="RefSeq" id="XP_022287392.1"/>
    </source>
</evidence>
<feature type="domain" description="Ig-like" evidence="8">
    <location>
        <begin position="136"/>
        <end position="226"/>
    </location>
</feature>
<protein>
    <submittedName>
        <fullName evidence="11">Uncharacterized protein LOC111100079 isoform X2</fullName>
    </submittedName>
</protein>
<feature type="region of interest" description="Disordered" evidence="6">
    <location>
        <begin position="1499"/>
        <end position="1544"/>
    </location>
</feature>
<feature type="transmembrane region" description="Helical" evidence="7">
    <location>
        <begin position="1406"/>
        <end position="1428"/>
    </location>
</feature>
<feature type="domain" description="Ig-like" evidence="8">
    <location>
        <begin position="929"/>
        <end position="1019"/>
    </location>
</feature>
<dbReference type="InterPro" id="IPR036116">
    <property type="entry name" value="FN3_sf"/>
</dbReference>
<organism evidence="10 11">
    <name type="scientific">Crassostrea virginica</name>
    <name type="common">Eastern oyster</name>
    <dbReference type="NCBI Taxonomy" id="6565"/>
    <lineage>
        <taxon>Eukaryota</taxon>
        <taxon>Metazoa</taxon>
        <taxon>Spiralia</taxon>
        <taxon>Lophotrochozoa</taxon>
        <taxon>Mollusca</taxon>
        <taxon>Bivalvia</taxon>
        <taxon>Autobranchia</taxon>
        <taxon>Pteriomorphia</taxon>
        <taxon>Ostreida</taxon>
        <taxon>Ostreoidea</taxon>
        <taxon>Ostreidae</taxon>
        <taxon>Crassostrea</taxon>
    </lineage>
</organism>
<dbReference type="InterPro" id="IPR007110">
    <property type="entry name" value="Ig-like_dom"/>
</dbReference>
<sequence>MLGFYQHFSYGWFCWLSLVYITAGLTLSVLPSSRVTVNQNVTLLCELDANLSLPFDVSFVLRSPSSTLSTICTLVLSYWECMNTTYLCMNGYDAACINTTQYSIQVNVPSNWSGASVLCRTPKETSNSHVFFVEEPVSSVTLLSTTTTFISGQQMNLTCATSYCYPPANITWYMSSDDVTHQSTSTINSVDGLAETISMFISTVGKEDTGKRAYCTASNTPDKTVTSNISTLNVLYKPEVSSRTSKPYIVKEGESATLSCTVTDANPYTDIIWRWFKTDSPNNTLHNGPNYTISNIQRGRSGTYNCSARNVVGTSENATIEVDVLYKPDVRVSTSGPYRLTEGTNATLVCTVTDANPNTNITWRWVKTNSLKTILHSGQNYSILNIQKNETGLYNCTASNIVGRSEATTVYVDVLYKPSIAWKGALVVNESSVVNLTREISSNPLSNASWYDGSKLLVSEMAVNTTTLIIHAARCTDTKNFTLTASNLLQLNVTSLVELIVNCKPSSEIHNITLGVSDDTGIAFSITISAYPRPHYVLLAENGSVNYEMVHSMSAIAVNKFTIHFSKTTVKLADFGTFVIYISNTFGTTSIYVNVIPQRKPTAPRILEVICKARSAKVQWMSSFNGGDSQMFTVHAFLVQQEASRSEPIHDEGENKLHNTQIQNIQPSTTYTIYVVAKNKHGNSSSEKMKCNTVEEKHVYTSNVPIVGGSLAGTLLLVTLILITVFLIRRRYTCPCNINFGRRKRDKPGEANGESPHYTGMAEYENTQRNVYDELRKNQSEYEDVSMEERDINNANMYEDIGSTAEQVPSEDQSNVLFATAGITLTVIPSNDVAENQTVTLQCELDPNPIPPFIVSFFVKSSTLCQLEPSNGVCRNTTDPCRIIYNAFCPSETRYSIQVNVTRAWSGASVVCQTIYEQSNKVVFSVKVPVTSVTLTPTSITVTDGQQMNLTCTTSASNPQANITWHKSSRDITSQSTSTTEEVGGLARTVSSLQSIVGKEDNGKQIYCRASNTPNHAVTSNVQLLNVQYKPEVRSSLPSPYTLTERQTATLVCTVIGANPSTFITWRWFKSDTPKTVLHTGSTYTIHNIQRGRSGSYNCTASNTVGTSEPATIEIDVLFGPSIQIQAVMIVNETERAILTGNISSNPLSIVSWYDGSRLLKFEDKVNSTYLIIERARCTDTRTFVLIASNVVRMNVISSIQLIVNCKPVSDVSNITLEVTDITGIVFSTTVIAYPKPQYALLFENGTKTRDILDSIDVNAINNFTINFNKTIIKQVDFGFYRLFINNSFGETVIYVTVISQRKPDSPRDVETICNVKSAKIQWLSSFNGGDYQTFAVYAFLARQEASRSEPVHDKGENKLHITQLYNLQPSTKYRFYVVAQNKHGDTSSEETECTTLKELRNQATLFAGIIGGTLGLIILIFVVVFFFHRRYTCIIRVERRKGRKKSNNEEPSLYTTMTEHENTERNVYDELTLDQSQYESVLMKDCKGNDIKLYQKLQKPQNDNKMHLNEQMREQPSEGSSKPSNSPSTQETTCEYTNTSFQK</sequence>
<evidence type="ECO:0000313" key="10">
    <source>
        <dbReference type="Proteomes" id="UP000694844"/>
    </source>
</evidence>
<keyword evidence="2 7" id="KW-0472">Membrane</keyword>
<evidence type="ECO:0000259" key="9">
    <source>
        <dbReference type="PROSITE" id="PS50853"/>
    </source>
</evidence>
<dbReference type="Pfam" id="PF13927">
    <property type="entry name" value="Ig_3"/>
    <property type="match status" value="3"/>
</dbReference>
<dbReference type="OrthoDB" id="9442762at2759"/>
<dbReference type="InterPro" id="IPR036179">
    <property type="entry name" value="Ig-like_dom_sf"/>
</dbReference>
<keyword evidence="3" id="KW-1015">Disulfide bond</keyword>
<dbReference type="SUPFAM" id="SSF49265">
    <property type="entry name" value="Fibronectin type III"/>
    <property type="match status" value="2"/>
</dbReference>
<dbReference type="Pfam" id="PF08205">
    <property type="entry name" value="C2-set_2"/>
    <property type="match status" value="2"/>
</dbReference>
<dbReference type="Proteomes" id="UP000694844">
    <property type="component" value="Chromosome 6"/>
</dbReference>
<dbReference type="SMART" id="SM00408">
    <property type="entry name" value="IGc2"/>
    <property type="match status" value="5"/>
</dbReference>
<dbReference type="SMART" id="SM00409">
    <property type="entry name" value="IG"/>
    <property type="match status" value="7"/>
</dbReference>
<dbReference type="InterPro" id="IPR013783">
    <property type="entry name" value="Ig-like_fold"/>
</dbReference>